<dbReference type="Pfam" id="PF00005">
    <property type="entry name" value="ABC_tran"/>
    <property type="match status" value="2"/>
</dbReference>
<evidence type="ECO:0000256" key="8">
    <source>
        <dbReference type="ARBA" id="ARBA00023136"/>
    </source>
</evidence>
<dbReference type="CDD" id="cd03216">
    <property type="entry name" value="ABC_Carb_Monos_I"/>
    <property type="match status" value="1"/>
</dbReference>
<keyword evidence="5" id="KW-0547">Nucleotide-binding</keyword>
<dbReference type="FunFam" id="3.40.50.300:FF:000127">
    <property type="entry name" value="Ribose import ATP-binding protein RbsA"/>
    <property type="match status" value="1"/>
</dbReference>
<dbReference type="CDD" id="cd03215">
    <property type="entry name" value="ABC_Carb_Monos_II"/>
    <property type="match status" value="1"/>
</dbReference>
<keyword evidence="2" id="KW-0813">Transport</keyword>
<evidence type="ECO:0000256" key="4">
    <source>
        <dbReference type="ARBA" id="ARBA00022737"/>
    </source>
</evidence>
<feature type="domain" description="ABC transporter" evidence="9">
    <location>
        <begin position="8"/>
        <end position="243"/>
    </location>
</feature>
<keyword evidence="7" id="KW-1278">Translocase</keyword>
<evidence type="ECO:0000313" key="12">
    <source>
        <dbReference type="EMBL" id="CAB4729641.1"/>
    </source>
</evidence>
<evidence type="ECO:0000259" key="9">
    <source>
        <dbReference type="PROSITE" id="PS50893"/>
    </source>
</evidence>
<dbReference type="PROSITE" id="PS00211">
    <property type="entry name" value="ABC_TRANSPORTER_1"/>
    <property type="match status" value="1"/>
</dbReference>
<dbReference type="AlphaFoldDB" id="A0A6J7QLH1"/>
<dbReference type="Gene3D" id="3.40.50.300">
    <property type="entry name" value="P-loop containing nucleotide triphosphate hydrolases"/>
    <property type="match status" value="2"/>
</dbReference>
<dbReference type="InterPro" id="IPR003439">
    <property type="entry name" value="ABC_transporter-like_ATP-bd"/>
</dbReference>
<reference evidence="13" key="1">
    <citation type="submission" date="2020-05" db="EMBL/GenBank/DDBJ databases">
        <authorList>
            <person name="Chiriac C."/>
            <person name="Salcher M."/>
            <person name="Ghai R."/>
            <person name="Kavagutti S V."/>
        </authorList>
    </citation>
    <scope>NUCLEOTIDE SEQUENCE</scope>
</reference>
<evidence type="ECO:0000256" key="5">
    <source>
        <dbReference type="ARBA" id="ARBA00022741"/>
    </source>
</evidence>
<dbReference type="EMBL" id="CAEZUD010000029">
    <property type="protein sequence ID" value="CAB4590514.1"/>
    <property type="molecule type" value="Genomic_DNA"/>
</dbReference>
<organism evidence="13">
    <name type="scientific">freshwater metagenome</name>
    <dbReference type="NCBI Taxonomy" id="449393"/>
    <lineage>
        <taxon>unclassified sequences</taxon>
        <taxon>metagenomes</taxon>
        <taxon>ecological metagenomes</taxon>
    </lineage>
</organism>
<dbReference type="InterPro" id="IPR017871">
    <property type="entry name" value="ABC_transporter-like_CS"/>
</dbReference>
<dbReference type="InterPro" id="IPR027417">
    <property type="entry name" value="P-loop_NTPase"/>
</dbReference>
<dbReference type="GO" id="GO:0016887">
    <property type="term" value="F:ATP hydrolysis activity"/>
    <property type="evidence" value="ECO:0007669"/>
    <property type="project" value="InterPro"/>
</dbReference>
<evidence type="ECO:0000313" key="10">
    <source>
        <dbReference type="EMBL" id="CAB4590514.1"/>
    </source>
</evidence>
<dbReference type="EMBL" id="CAFBPI010000049">
    <property type="protein sequence ID" value="CAB5017835.1"/>
    <property type="molecule type" value="Genomic_DNA"/>
</dbReference>
<name>A0A6J7QLH1_9ZZZZ</name>
<keyword evidence="3" id="KW-1003">Cell membrane</keyword>
<keyword evidence="6" id="KW-0067">ATP-binding</keyword>
<dbReference type="EMBL" id="CAEZYL010000089">
    <property type="protein sequence ID" value="CAB4729641.1"/>
    <property type="molecule type" value="Genomic_DNA"/>
</dbReference>
<dbReference type="EMBL" id="CAEZUY010000032">
    <property type="protein sequence ID" value="CAB4612439.1"/>
    <property type="molecule type" value="Genomic_DNA"/>
</dbReference>
<evidence type="ECO:0000313" key="11">
    <source>
        <dbReference type="EMBL" id="CAB4612439.1"/>
    </source>
</evidence>
<dbReference type="PANTHER" id="PTHR43790:SF9">
    <property type="entry name" value="GALACTOFURANOSE TRANSPORTER ATP-BINDING PROTEIN YTFR"/>
    <property type="match status" value="1"/>
</dbReference>
<gene>
    <name evidence="10" type="ORF">UFOPK1778_00670</name>
    <name evidence="11" type="ORF">UFOPK1863_00491</name>
    <name evidence="12" type="ORF">UFOPK2689_01092</name>
    <name evidence="13" type="ORF">UFOPK4095_00831</name>
</gene>
<sequence length="496" mass="53807">MSNKTELIRLERIKKSYNSVEVLHGVDLTVNAGEVVALLGENGAGKSTLVKILAGDIPPTEGVIKIDGTEFAELDVYKARDLGIRMIFQELNDAPTLSVAENIFLGQWPTSGGKIAWGELKAKAQDVLNRLEVDIPLDAEAGSLRVGERQLLEIARALIQNAKILVLDEPTAALSNVEVERLFKVMDQLKAQGVGMVYITHRLDEVARVADRVQVLRDGDSVLNEVAKDVSRDELVTAMLGHAAVKNARPAVSKGVTVALEVKNLSDGEVFNDISFDVHEGEVVCLFGKIGSGTSEILESIFGLRPISSGTIDIYGERFTPKSPQDSTARKIGYLPADRQRLGSFAIRSVAENLSVASWARMAKAGFVRKMDEEAAYGTWADALSISARRGPSQEIATLSGGNQQKVLLGRWFEARVNVLLLVEPTRGVDVGARRDIYEIIRKQAKESNMAVLVATSDYEEVVLLADRAIVVSRGSISAEFTDDLVQANKLIAASS</sequence>
<accession>A0A6J7QLH1</accession>
<feature type="domain" description="ABC transporter" evidence="9">
    <location>
        <begin position="256"/>
        <end position="496"/>
    </location>
</feature>
<keyword evidence="4" id="KW-0677">Repeat</keyword>
<keyword evidence="8" id="KW-0472">Membrane</keyword>
<dbReference type="PROSITE" id="PS50893">
    <property type="entry name" value="ABC_TRANSPORTER_2"/>
    <property type="match status" value="2"/>
</dbReference>
<dbReference type="InterPro" id="IPR003593">
    <property type="entry name" value="AAA+_ATPase"/>
</dbReference>
<evidence type="ECO:0000256" key="3">
    <source>
        <dbReference type="ARBA" id="ARBA00022475"/>
    </source>
</evidence>
<comment type="subcellular location">
    <subcellularLocation>
        <location evidence="1">Cell membrane</location>
        <topology evidence="1">Peripheral membrane protein</topology>
    </subcellularLocation>
</comment>
<dbReference type="SUPFAM" id="SSF52540">
    <property type="entry name" value="P-loop containing nucleoside triphosphate hydrolases"/>
    <property type="match status" value="2"/>
</dbReference>
<protein>
    <submittedName>
        <fullName evidence="13">Unannotated protein</fullName>
    </submittedName>
</protein>
<dbReference type="GO" id="GO:0005524">
    <property type="term" value="F:ATP binding"/>
    <property type="evidence" value="ECO:0007669"/>
    <property type="project" value="UniProtKB-KW"/>
</dbReference>
<dbReference type="GO" id="GO:0005886">
    <property type="term" value="C:plasma membrane"/>
    <property type="evidence" value="ECO:0007669"/>
    <property type="project" value="UniProtKB-SubCell"/>
</dbReference>
<dbReference type="InterPro" id="IPR050107">
    <property type="entry name" value="ABC_carbohydrate_import_ATPase"/>
</dbReference>
<dbReference type="SMART" id="SM00382">
    <property type="entry name" value="AAA"/>
    <property type="match status" value="2"/>
</dbReference>
<proteinExistence type="predicted"/>
<evidence type="ECO:0000256" key="2">
    <source>
        <dbReference type="ARBA" id="ARBA00022448"/>
    </source>
</evidence>
<evidence type="ECO:0000256" key="1">
    <source>
        <dbReference type="ARBA" id="ARBA00004202"/>
    </source>
</evidence>
<evidence type="ECO:0000256" key="7">
    <source>
        <dbReference type="ARBA" id="ARBA00022967"/>
    </source>
</evidence>
<dbReference type="PANTHER" id="PTHR43790">
    <property type="entry name" value="CARBOHYDRATE TRANSPORT ATP-BINDING PROTEIN MG119-RELATED"/>
    <property type="match status" value="1"/>
</dbReference>
<evidence type="ECO:0000313" key="13">
    <source>
        <dbReference type="EMBL" id="CAB5017835.1"/>
    </source>
</evidence>
<evidence type="ECO:0000256" key="6">
    <source>
        <dbReference type="ARBA" id="ARBA00022840"/>
    </source>
</evidence>